<dbReference type="RefSeq" id="WP_008319463.1">
    <property type="nucleotide sequence ID" value="NZ_AOLN01000010.1"/>
</dbReference>
<protein>
    <recommendedName>
        <fullName evidence="2">DUF8186 domain-containing protein</fullName>
    </recommendedName>
</protein>
<dbReference type="STRING" id="662479.C440_06597"/>
<accession>M0IJ96</accession>
<name>M0IJ96_9EURY</name>
<organism evidence="3 4">
    <name type="scientific">Haloferax mucosum ATCC BAA-1512</name>
    <dbReference type="NCBI Taxonomy" id="662479"/>
    <lineage>
        <taxon>Archaea</taxon>
        <taxon>Methanobacteriati</taxon>
        <taxon>Methanobacteriota</taxon>
        <taxon>Stenosarchaea group</taxon>
        <taxon>Halobacteria</taxon>
        <taxon>Halobacteriales</taxon>
        <taxon>Haloferacaceae</taxon>
        <taxon>Haloferax</taxon>
    </lineage>
</organism>
<evidence type="ECO:0000256" key="1">
    <source>
        <dbReference type="SAM" id="Phobius"/>
    </source>
</evidence>
<keyword evidence="1" id="KW-1133">Transmembrane helix</keyword>
<feature type="domain" description="DUF8186" evidence="2">
    <location>
        <begin position="79"/>
        <end position="276"/>
    </location>
</feature>
<dbReference type="Proteomes" id="UP000011550">
    <property type="component" value="Unassembled WGS sequence"/>
</dbReference>
<dbReference type="InterPro" id="IPR058499">
    <property type="entry name" value="DUF8186"/>
</dbReference>
<evidence type="ECO:0000313" key="4">
    <source>
        <dbReference type="Proteomes" id="UP000011550"/>
    </source>
</evidence>
<dbReference type="AlphaFoldDB" id="M0IJ96"/>
<evidence type="ECO:0000313" key="3">
    <source>
        <dbReference type="EMBL" id="ELZ95938.1"/>
    </source>
</evidence>
<sequence>MLLCTPAIVSASGVLSDEQARIFHSDDQEQNPASISGDVESGTAYAKVSDITYRTTKPQYKIDGTSLYEYQRDSLDRLSTDERSSRTLPSSETKDSGVIRDAHVTLLGVHGGAQPRLGTNGHSQQSDYPLLIGSRGKVLNYADYRISPSMPPENHCTDPDWEYSHRDIDGDNETERVRRDGFKTCYRYELHHKVDRWVTIEGERFDEGGDTISYRGLSSNDKQTLTVHAEITVRIARTAIEKDWDDIGGWDVFDVDRDRNHRFEQTEVTDSTEVLVTDAGSLDVQQTVIEVDNETKHLVLTLDGPHGPDGVNRNQLLNRRLWSYLALGDDQYVTGTWGTYSVRQYHRTTKHTNDDRDVDHDPPHVPRTYLVGVDRNPTVTSTEYSTTEASVIGFEGYNVKTSQIPQKHVSIEPKQPVAYRRIVISNAPKTVTSMVTIHGQEIDVDVTNRIQYRQPEIAIEHVHGKRVRIHVEDPKTGEPLTGRRVYLYGGTPESTSADGYAVTNENGDLYASRTGPFIRARTERDDWRTTAGDVFYDKHTASKTYLPEVILLERTYDLVSTVALVSPLIFLYFYIRHFGFFE</sequence>
<keyword evidence="1" id="KW-0472">Membrane</keyword>
<dbReference type="OrthoDB" id="351193at2157"/>
<reference evidence="3 4" key="1">
    <citation type="journal article" date="2014" name="PLoS Genet.">
        <title>Phylogenetically driven sequencing of extremely halophilic archaea reveals strategies for static and dynamic osmo-response.</title>
        <authorList>
            <person name="Becker E.A."/>
            <person name="Seitzer P.M."/>
            <person name="Tritt A."/>
            <person name="Larsen D."/>
            <person name="Krusor M."/>
            <person name="Yao A.I."/>
            <person name="Wu D."/>
            <person name="Madern D."/>
            <person name="Eisen J.A."/>
            <person name="Darling A.E."/>
            <person name="Facciotti M.T."/>
        </authorList>
    </citation>
    <scope>NUCLEOTIDE SEQUENCE [LARGE SCALE GENOMIC DNA]</scope>
    <source>
        <strain evidence="3 4">ATCC BAA-1512</strain>
    </source>
</reference>
<keyword evidence="4" id="KW-1185">Reference proteome</keyword>
<dbReference type="Pfam" id="PF26589">
    <property type="entry name" value="DUF8186"/>
    <property type="match status" value="1"/>
</dbReference>
<keyword evidence="1" id="KW-0812">Transmembrane</keyword>
<dbReference type="EMBL" id="AOLN01000010">
    <property type="protein sequence ID" value="ELZ95938.1"/>
    <property type="molecule type" value="Genomic_DNA"/>
</dbReference>
<dbReference type="PATRIC" id="fig|662479.7.peg.1332"/>
<feature type="transmembrane region" description="Helical" evidence="1">
    <location>
        <begin position="558"/>
        <end position="575"/>
    </location>
</feature>
<proteinExistence type="predicted"/>
<evidence type="ECO:0000259" key="2">
    <source>
        <dbReference type="Pfam" id="PF26589"/>
    </source>
</evidence>
<gene>
    <name evidence="3" type="ORF">C440_06597</name>
</gene>
<comment type="caution">
    <text evidence="3">The sequence shown here is derived from an EMBL/GenBank/DDBJ whole genome shotgun (WGS) entry which is preliminary data.</text>
</comment>